<feature type="region of interest" description="Disordered" evidence="1">
    <location>
        <begin position="138"/>
        <end position="161"/>
    </location>
</feature>
<comment type="caution">
    <text evidence="2">The sequence shown here is derived from an EMBL/GenBank/DDBJ whole genome shotgun (WGS) entry which is preliminary data.</text>
</comment>
<dbReference type="EMBL" id="JAYKXN010000006">
    <property type="protein sequence ID" value="KAK7278459.1"/>
    <property type="molecule type" value="Genomic_DNA"/>
</dbReference>
<protein>
    <submittedName>
        <fullName evidence="2">Uncharacterized protein</fullName>
    </submittedName>
</protein>
<dbReference type="Proteomes" id="UP001359559">
    <property type="component" value="Unassembled WGS sequence"/>
</dbReference>
<evidence type="ECO:0000256" key="1">
    <source>
        <dbReference type="SAM" id="MobiDB-lite"/>
    </source>
</evidence>
<keyword evidence="3" id="KW-1185">Reference proteome</keyword>
<proteinExistence type="predicted"/>
<organism evidence="2 3">
    <name type="scientific">Clitoria ternatea</name>
    <name type="common">Butterfly pea</name>
    <dbReference type="NCBI Taxonomy" id="43366"/>
    <lineage>
        <taxon>Eukaryota</taxon>
        <taxon>Viridiplantae</taxon>
        <taxon>Streptophyta</taxon>
        <taxon>Embryophyta</taxon>
        <taxon>Tracheophyta</taxon>
        <taxon>Spermatophyta</taxon>
        <taxon>Magnoliopsida</taxon>
        <taxon>eudicotyledons</taxon>
        <taxon>Gunneridae</taxon>
        <taxon>Pentapetalae</taxon>
        <taxon>rosids</taxon>
        <taxon>fabids</taxon>
        <taxon>Fabales</taxon>
        <taxon>Fabaceae</taxon>
        <taxon>Papilionoideae</taxon>
        <taxon>50 kb inversion clade</taxon>
        <taxon>NPAAA clade</taxon>
        <taxon>indigoferoid/millettioid clade</taxon>
        <taxon>Phaseoleae</taxon>
        <taxon>Clitoria</taxon>
    </lineage>
</organism>
<dbReference type="PANTHER" id="PTHR38940:SF5">
    <property type="match status" value="1"/>
</dbReference>
<evidence type="ECO:0000313" key="3">
    <source>
        <dbReference type="Proteomes" id="UP001359559"/>
    </source>
</evidence>
<gene>
    <name evidence="2" type="ORF">RJT34_23488</name>
</gene>
<name>A0AAN9FL78_CLITE</name>
<dbReference type="PANTHER" id="PTHR38940">
    <property type="entry name" value="PLUS3 DOMAIN-CONTAINING PROTEIN"/>
    <property type="match status" value="1"/>
</dbReference>
<feature type="region of interest" description="Disordered" evidence="1">
    <location>
        <begin position="618"/>
        <end position="640"/>
    </location>
</feature>
<dbReference type="AlphaFoldDB" id="A0AAN9FL78"/>
<accession>A0AAN9FL78</accession>
<reference evidence="2 3" key="1">
    <citation type="submission" date="2024-01" db="EMBL/GenBank/DDBJ databases">
        <title>The genomes of 5 underutilized Papilionoideae crops provide insights into root nodulation and disease resistance.</title>
        <authorList>
            <person name="Yuan L."/>
        </authorList>
    </citation>
    <scope>NUCLEOTIDE SEQUENCE [LARGE SCALE GENOMIC DNA]</scope>
    <source>
        <strain evidence="2">LY-2023</strain>
        <tissue evidence="2">Leaf</tissue>
    </source>
</reference>
<evidence type="ECO:0000313" key="2">
    <source>
        <dbReference type="EMBL" id="KAK7278459.1"/>
    </source>
</evidence>
<sequence length="667" mass="73987">MVLALLQSVTGGSSTTDKPIDDVFVEPITVICRKSDASSADTPAKLPTSDSVVIIPDHKTYEEHHDTGSGVDMGNTTGGTPDLPIGQKEDLINGREKNICAQANIETAIISEMKGNKSASVSGQVDQSPVSNLLHQADEPKSSMEQNPSPRKHSNGGIDTGVINKGVEMTMVDGLYTTLENRNKNKGSGALATYLTSSSFSPPQKVESAAENDLQPVNCEATFAATSTVFVSKSNENENKSQVNEMMLPCNKSLPVMHYNSRIHMTRNEGKKKTISVGDSNVSLSNEENDYHFSVQSCQNAGFFLPGKKRCSFQKQGKIGSKKVKKQIQETSYCESYVKPDSSFMNLISNMMKGCSQSTQDEDKSFTLTLENPDQTLLTCNKTQVPELKDAGFRSNFQAISYPRFKNVGTRLSHHVGEASKYFEPGNKIHGVEATPTPIYADNNSLYRQHLQSRKFEASKGRHDACLSLQPQIRPMNSLNSHEHWKKNLVKKENYNILEHSKEKEGMALSSLHSPSTEPNKNDKDNNNVESCAPCERKEICHKSDTLRGLWITRFSQKSTFPLIIFDQLNVRGNSEVQKHISLNNCKVEETRDQSAEDQFLSEDNRLHNCISKEAPIGLKDDMGNNSHKPRHWSNHITPLPGLKDSEPMVSMFARRLGAIKQCQLTE</sequence>
<feature type="region of interest" description="Disordered" evidence="1">
    <location>
        <begin position="505"/>
        <end position="528"/>
    </location>
</feature>